<evidence type="ECO:0000256" key="3">
    <source>
        <dbReference type="ARBA" id="ARBA00012845"/>
    </source>
</evidence>
<dbReference type="GO" id="GO:0016491">
    <property type="term" value="F:oxidoreductase activity"/>
    <property type="evidence" value="ECO:0007669"/>
    <property type="project" value="UniProtKB-KW"/>
</dbReference>
<keyword evidence="15" id="KW-1185">Reference proteome</keyword>
<dbReference type="AlphaFoldDB" id="A0A2I2GCY6"/>
<dbReference type="PROSITE" id="PS00062">
    <property type="entry name" value="ALDOKETO_REDUCTASE_2"/>
    <property type="match status" value="1"/>
</dbReference>
<comment type="similarity">
    <text evidence="2">Belongs to the aldo/keto reductase family.</text>
</comment>
<gene>
    <name evidence="14" type="ORF">P170DRAFT_406177</name>
</gene>
<evidence type="ECO:0000256" key="5">
    <source>
        <dbReference type="ARBA" id="ARBA00023002"/>
    </source>
</evidence>
<comment type="function">
    <text evidence="7">Catalyzes the initial reaction in the xylose utilization pathway by reducing D-xylose into xylitol. Xylose is a major component of hemicelluloses such as xylan. Most fungi utilize D-xylose via three enzymatic reactions, xylose reductase (XR), xylitol dehydrogenase (XDH), and xylulokinase, to form xylulose 5-phosphate, which enters pentose phosphate pathway.</text>
</comment>
<comment type="pathway">
    <text evidence="1">Carbohydrate metabolism; D-xylose degradation.</text>
</comment>
<evidence type="ECO:0000256" key="2">
    <source>
        <dbReference type="ARBA" id="ARBA00007905"/>
    </source>
</evidence>
<evidence type="ECO:0000256" key="9">
    <source>
        <dbReference type="ARBA" id="ARBA00049485"/>
    </source>
</evidence>
<dbReference type="InterPro" id="IPR023210">
    <property type="entry name" value="NADP_OxRdtase_dom"/>
</dbReference>
<dbReference type="FunFam" id="3.20.20.100:FF:000007">
    <property type="entry name" value="NAD(P)H-dependent D-xylose reductase xyl1"/>
    <property type="match status" value="1"/>
</dbReference>
<dbReference type="EC" id="1.1.1.307" evidence="3"/>
<sequence length="320" mass="35671">MPCDQIKLNNGLWMPLAGFGLWNIDKSACAEAVYNAIKEGYRCFDGACDYGNEREAGQGIARAIQEGLVKREELFIVSKLWGTFHARDQVEPSARRQLADWGLDSFDLYLVHFPIALKYVDPEERYPPGWAAVGSKSVETARVPIHDTWRGMESLVDAKLARGIGVSNFSIQLLRDLLCYARIAPAVLQIEHHPYLVQSRLVGFAHQQGVAVTAYCSFGPQSSAAAQSMSAAEVAPLLEHPLITSVARRHGKTSSQVLLRWATQRGVAVIPRSGRSLHMRQNLDMQWQLTELEIQSISDLNEGRRFNDPVAHGYNVPIFD</sequence>
<evidence type="ECO:0000256" key="8">
    <source>
        <dbReference type="ARBA" id="ARBA00047534"/>
    </source>
</evidence>
<evidence type="ECO:0000313" key="14">
    <source>
        <dbReference type="EMBL" id="PLB50746.1"/>
    </source>
</evidence>
<proteinExistence type="inferred from homology"/>
<dbReference type="PRINTS" id="PR00069">
    <property type="entry name" value="ALDKETRDTASE"/>
</dbReference>
<evidence type="ECO:0000256" key="4">
    <source>
        <dbReference type="ARBA" id="ARBA00022629"/>
    </source>
</evidence>
<comment type="caution">
    <text evidence="14">The sequence shown here is derived from an EMBL/GenBank/DDBJ whole genome shotgun (WGS) entry which is preliminary data.</text>
</comment>
<dbReference type="Pfam" id="PF00248">
    <property type="entry name" value="Aldo_ket_red"/>
    <property type="match status" value="1"/>
</dbReference>
<keyword evidence="4" id="KW-0119">Carbohydrate metabolism</keyword>
<dbReference type="GeneID" id="36554315"/>
<dbReference type="InterPro" id="IPR020471">
    <property type="entry name" value="AKR"/>
</dbReference>
<dbReference type="InterPro" id="IPR036812">
    <property type="entry name" value="NAD(P)_OxRdtase_dom_sf"/>
</dbReference>
<evidence type="ECO:0000259" key="13">
    <source>
        <dbReference type="Pfam" id="PF00248"/>
    </source>
</evidence>
<dbReference type="PANTHER" id="PTHR11732">
    <property type="entry name" value="ALDO/KETO REDUCTASE"/>
    <property type="match status" value="1"/>
</dbReference>
<keyword evidence="5" id="KW-0560">Oxidoreductase</keyword>
<keyword evidence="4" id="KW-0859">Xylose metabolism</keyword>
<feature type="domain" description="NADP-dependent oxidoreductase" evidence="13">
    <location>
        <begin position="19"/>
        <end position="301"/>
    </location>
</feature>
<accession>A0A2I2GCY6</accession>
<dbReference type="SUPFAM" id="SSF51430">
    <property type="entry name" value="NAD(P)-linked oxidoreductase"/>
    <property type="match status" value="1"/>
</dbReference>
<evidence type="ECO:0000256" key="1">
    <source>
        <dbReference type="ARBA" id="ARBA00004722"/>
    </source>
</evidence>
<evidence type="ECO:0000256" key="10">
    <source>
        <dbReference type="PIRSR" id="PIRSR000097-1"/>
    </source>
</evidence>
<dbReference type="EMBL" id="MSFO01000003">
    <property type="protein sequence ID" value="PLB50746.1"/>
    <property type="molecule type" value="Genomic_DNA"/>
</dbReference>
<dbReference type="InterPro" id="IPR018170">
    <property type="entry name" value="Aldo/ket_reductase_CS"/>
</dbReference>
<dbReference type="STRING" id="1392250.A0A2I2GCY6"/>
<feature type="site" description="Lowers pKa of active site Tyr" evidence="12">
    <location>
        <position position="79"/>
    </location>
</feature>
<feature type="active site" description="Proton donor" evidence="10">
    <location>
        <position position="50"/>
    </location>
</feature>
<keyword evidence="6" id="KW-0520">NAD</keyword>
<dbReference type="GO" id="GO:0042732">
    <property type="term" value="P:D-xylose metabolic process"/>
    <property type="evidence" value="ECO:0007669"/>
    <property type="project" value="UniProtKB-KW"/>
</dbReference>
<protein>
    <recommendedName>
        <fullName evidence="3">D-xylose reductase [NAD(P)H]</fullName>
        <ecNumber evidence="3">1.1.1.307</ecNumber>
    </recommendedName>
</protein>
<dbReference type="PIRSF" id="PIRSF000097">
    <property type="entry name" value="AKR"/>
    <property type="match status" value="1"/>
</dbReference>
<evidence type="ECO:0000313" key="15">
    <source>
        <dbReference type="Proteomes" id="UP000234275"/>
    </source>
</evidence>
<evidence type="ECO:0000256" key="12">
    <source>
        <dbReference type="PIRSR" id="PIRSR000097-3"/>
    </source>
</evidence>
<reference evidence="14 15" key="1">
    <citation type="submission" date="2016-12" db="EMBL/GenBank/DDBJ databases">
        <title>The genomes of Aspergillus section Nigri reveals drivers in fungal speciation.</title>
        <authorList>
            <consortium name="DOE Joint Genome Institute"/>
            <person name="Vesth T.C."/>
            <person name="Nybo J."/>
            <person name="Theobald S."/>
            <person name="Brandl J."/>
            <person name="Frisvad J.C."/>
            <person name="Nielsen K.F."/>
            <person name="Lyhne E.K."/>
            <person name="Kogle M.E."/>
            <person name="Kuo A."/>
            <person name="Riley R."/>
            <person name="Clum A."/>
            <person name="Nolan M."/>
            <person name="Lipzen A."/>
            <person name="Salamov A."/>
            <person name="Henrissat B."/>
            <person name="Wiebenga A."/>
            <person name="De Vries R.P."/>
            <person name="Grigoriev I.V."/>
            <person name="Mortensen U.H."/>
            <person name="Andersen M.R."/>
            <person name="Baker S.E."/>
        </authorList>
    </citation>
    <scope>NUCLEOTIDE SEQUENCE [LARGE SCALE GENOMIC DNA]</scope>
    <source>
        <strain evidence="14 15">IBT 23096</strain>
    </source>
</reference>
<organism evidence="14 15">
    <name type="scientific">Aspergillus steynii IBT 23096</name>
    <dbReference type="NCBI Taxonomy" id="1392250"/>
    <lineage>
        <taxon>Eukaryota</taxon>
        <taxon>Fungi</taxon>
        <taxon>Dikarya</taxon>
        <taxon>Ascomycota</taxon>
        <taxon>Pezizomycotina</taxon>
        <taxon>Eurotiomycetes</taxon>
        <taxon>Eurotiomycetidae</taxon>
        <taxon>Eurotiales</taxon>
        <taxon>Aspergillaceae</taxon>
        <taxon>Aspergillus</taxon>
        <taxon>Aspergillus subgen. Circumdati</taxon>
    </lineage>
</organism>
<dbReference type="Proteomes" id="UP000234275">
    <property type="component" value="Unassembled WGS sequence"/>
</dbReference>
<dbReference type="Gene3D" id="3.20.20.100">
    <property type="entry name" value="NADP-dependent oxidoreductase domain"/>
    <property type="match status" value="1"/>
</dbReference>
<dbReference type="OrthoDB" id="416253at2759"/>
<evidence type="ECO:0000256" key="11">
    <source>
        <dbReference type="PIRSR" id="PIRSR000097-2"/>
    </source>
</evidence>
<name>A0A2I2GCY6_9EURO</name>
<feature type="binding site" evidence="11">
    <location>
        <position position="112"/>
    </location>
    <ligand>
        <name>substrate</name>
    </ligand>
</feature>
<dbReference type="VEuPathDB" id="FungiDB:P170DRAFT_406177"/>
<evidence type="ECO:0000256" key="7">
    <source>
        <dbReference type="ARBA" id="ARBA00025065"/>
    </source>
</evidence>
<dbReference type="RefSeq" id="XP_024706048.1">
    <property type="nucleotide sequence ID" value="XM_024846616.1"/>
</dbReference>
<comment type="catalytic activity">
    <reaction evidence="8">
        <text>xylitol + NADP(+) = D-xylose + NADPH + H(+)</text>
        <dbReference type="Rhea" id="RHEA:27445"/>
        <dbReference type="ChEBI" id="CHEBI:15378"/>
        <dbReference type="ChEBI" id="CHEBI:17151"/>
        <dbReference type="ChEBI" id="CHEBI:53455"/>
        <dbReference type="ChEBI" id="CHEBI:57783"/>
        <dbReference type="ChEBI" id="CHEBI:58349"/>
        <dbReference type="EC" id="1.1.1.307"/>
    </reaction>
</comment>
<evidence type="ECO:0000256" key="6">
    <source>
        <dbReference type="ARBA" id="ARBA00023027"/>
    </source>
</evidence>
<comment type="catalytic activity">
    <reaction evidence="9">
        <text>xylitol + NAD(+) = D-xylose + NADH + H(+)</text>
        <dbReference type="Rhea" id="RHEA:27441"/>
        <dbReference type="ChEBI" id="CHEBI:15378"/>
        <dbReference type="ChEBI" id="CHEBI:17151"/>
        <dbReference type="ChEBI" id="CHEBI:53455"/>
        <dbReference type="ChEBI" id="CHEBI:57540"/>
        <dbReference type="ChEBI" id="CHEBI:57945"/>
        <dbReference type="EC" id="1.1.1.307"/>
    </reaction>
</comment>